<evidence type="ECO:0000313" key="3">
    <source>
        <dbReference type="Proteomes" id="UP000750334"/>
    </source>
</evidence>
<dbReference type="PIRSF" id="PIRSF036762">
    <property type="entry name" value="GAA1"/>
    <property type="match status" value="1"/>
</dbReference>
<dbReference type="GO" id="GO:0042765">
    <property type="term" value="C:GPI-anchor transamidase complex"/>
    <property type="evidence" value="ECO:0007669"/>
    <property type="project" value="InterPro"/>
</dbReference>
<dbReference type="PANTHER" id="PTHR13304">
    <property type="entry name" value="GLYCOSYLPHOSPHATIDYLINOSITOL ANCHOR ATTACHMENT 1 PROTEIN"/>
    <property type="match status" value="1"/>
</dbReference>
<protein>
    <submittedName>
        <fullName evidence="2">Glycosyl phosphatidyl inositol protein transamidase complex subunit</fullName>
    </submittedName>
</protein>
<accession>A0A9P7B9S4</accession>
<keyword evidence="1" id="KW-0472">Membrane</keyword>
<sequence length="569" mass="64005">MGLVPKFLKQLPKVAKLLMLIALIMIAIIPMDGQYRRTYISENALMPSQAYSYFRESEWNIVRGYRSQIEEFKNNEVATQERNTIVESWLQDFGIKTSVYHNEEHGDTLYGILHTPRGDGTEAIVLSIPWFNSDDEFNVGGAALGIGLLRYFSRWPIWSKNLIIVFSENPRDSLRSWVEAYHTSLDLTGGSIEAAINIDYASNSDFLDYVEIYYDGLNGELPNLDLLNVAVKITQHEGMKVSLNGQSKDTIDDTGYLPRLKTLLLGIRDSTFAGIKKTHGNEAFSGWRIQAVTLKACGEQGNIDITTFGRVPEAIFRSVNNLLEKFHQSFFFYLMLAPRNFVSISSYLPSAVIISIVYATFSLDALVNTSIGSPVFYNTESLSSLVIWSIALATSYVLAQAFVYAPIPELLLAINACIVMIPYLLRKPISILKEPLSYRIRVFGFLYMSLALTSLLVINFPLAFVMGVLSFPMTLVETEKAGSLKQKTVKIKNMICLTLSNPFFAILIISNVVDSELSSLQVFFGLVSAWKDLNCWTWYVICIAWFPAWLLITMSAIVSTPVDTEKKHQ</sequence>
<feature type="transmembrane region" description="Helical" evidence="1">
    <location>
        <begin position="445"/>
        <end position="473"/>
    </location>
</feature>
<feature type="transmembrane region" description="Helical" evidence="1">
    <location>
        <begin position="341"/>
        <end position="361"/>
    </location>
</feature>
<dbReference type="PANTHER" id="PTHR13304:SF0">
    <property type="entry name" value="GLYCOSYLPHOSPHATIDYLINOSITOL ANCHOR ATTACHMENT 1 PROTEIN"/>
    <property type="match status" value="1"/>
</dbReference>
<keyword evidence="1" id="KW-0812">Transmembrane</keyword>
<reference evidence="2 3" key="1">
    <citation type="submission" date="2020-11" db="EMBL/GenBank/DDBJ databases">
        <title>Kefir isolates.</title>
        <authorList>
            <person name="Marcisauskas S."/>
            <person name="Kim Y."/>
            <person name="Blasche S."/>
        </authorList>
    </citation>
    <scope>NUCLEOTIDE SEQUENCE [LARGE SCALE GENOMIC DNA]</scope>
    <source>
        <strain evidence="2 3">OG2</strain>
    </source>
</reference>
<dbReference type="AlphaFoldDB" id="A0A9P7B9S4"/>
<dbReference type="EMBL" id="PUHR01000108">
    <property type="protein sequence ID" value="KAG0665924.1"/>
    <property type="molecule type" value="Genomic_DNA"/>
</dbReference>
<keyword evidence="3" id="KW-1185">Reference proteome</keyword>
<feature type="transmembrane region" description="Helical" evidence="1">
    <location>
        <begin position="406"/>
        <end position="425"/>
    </location>
</feature>
<feature type="transmembrane region" description="Helical" evidence="1">
    <location>
        <begin position="381"/>
        <end position="399"/>
    </location>
</feature>
<organism evidence="2 3">
    <name type="scientific">Maudiozyma exigua</name>
    <name type="common">Yeast</name>
    <name type="synonym">Kazachstania exigua</name>
    <dbReference type="NCBI Taxonomy" id="34358"/>
    <lineage>
        <taxon>Eukaryota</taxon>
        <taxon>Fungi</taxon>
        <taxon>Dikarya</taxon>
        <taxon>Ascomycota</taxon>
        <taxon>Saccharomycotina</taxon>
        <taxon>Saccharomycetes</taxon>
        <taxon>Saccharomycetales</taxon>
        <taxon>Saccharomycetaceae</taxon>
        <taxon>Maudiozyma</taxon>
    </lineage>
</organism>
<dbReference type="OrthoDB" id="445301at2759"/>
<proteinExistence type="predicted"/>
<gene>
    <name evidence="2" type="primary">GAA1</name>
    <name evidence="2" type="ORF">C6P45_000320</name>
</gene>
<keyword evidence="1" id="KW-1133">Transmembrane helix</keyword>
<feature type="transmembrane region" description="Helical" evidence="1">
    <location>
        <begin position="536"/>
        <end position="558"/>
    </location>
</feature>
<comment type="caution">
    <text evidence="2">The sequence shown here is derived from an EMBL/GenBank/DDBJ whole genome shotgun (WGS) entry which is preliminary data.</text>
</comment>
<name>A0A9P7B9S4_MAUEX</name>
<dbReference type="InterPro" id="IPR007246">
    <property type="entry name" value="Gaa1"/>
</dbReference>
<dbReference type="Pfam" id="PF04114">
    <property type="entry name" value="Gaa1"/>
    <property type="match status" value="1"/>
</dbReference>
<dbReference type="Proteomes" id="UP000750334">
    <property type="component" value="Unassembled WGS sequence"/>
</dbReference>
<evidence type="ECO:0000256" key="1">
    <source>
        <dbReference type="SAM" id="Phobius"/>
    </source>
</evidence>
<evidence type="ECO:0000313" key="2">
    <source>
        <dbReference type="EMBL" id="KAG0665924.1"/>
    </source>
</evidence>
<dbReference type="GO" id="GO:0016255">
    <property type="term" value="P:attachment of GPI anchor to protein"/>
    <property type="evidence" value="ECO:0007669"/>
    <property type="project" value="TreeGrafter"/>
</dbReference>